<keyword evidence="3" id="KW-1185">Reference proteome</keyword>
<dbReference type="SUPFAM" id="SSF52540">
    <property type="entry name" value="P-loop containing nucleoside triphosphate hydrolases"/>
    <property type="match status" value="1"/>
</dbReference>
<feature type="non-terminal residue" evidence="2">
    <location>
        <position position="1"/>
    </location>
</feature>
<protein>
    <recommendedName>
        <fullName evidence="1">Tr-type G domain-containing protein</fullName>
    </recommendedName>
</protein>
<evidence type="ECO:0000313" key="2">
    <source>
        <dbReference type="EMBL" id="KAI7835237.1"/>
    </source>
</evidence>
<feature type="domain" description="Tr-type G" evidence="1">
    <location>
        <begin position="3"/>
        <end position="51"/>
    </location>
</feature>
<dbReference type="GO" id="GO:1990904">
    <property type="term" value="C:ribonucleoprotein complex"/>
    <property type="evidence" value="ECO:0007669"/>
    <property type="project" value="TreeGrafter"/>
</dbReference>
<evidence type="ECO:0000259" key="1">
    <source>
        <dbReference type="Pfam" id="PF00009"/>
    </source>
</evidence>
<name>A0AAD5H0T3_9CHLO</name>
<dbReference type="InterPro" id="IPR027417">
    <property type="entry name" value="P-loop_NTPase"/>
</dbReference>
<dbReference type="GO" id="GO:0005525">
    <property type="term" value="F:GTP binding"/>
    <property type="evidence" value="ECO:0007669"/>
    <property type="project" value="InterPro"/>
</dbReference>
<feature type="non-terminal residue" evidence="2">
    <location>
        <position position="58"/>
    </location>
</feature>
<dbReference type="Gene3D" id="3.40.50.300">
    <property type="entry name" value="P-loop containing nucleotide triphosphate hydrolases"/>
    <property type="match status" value="1"/>
</dbReference>
<dbReference type="InterPro" id="IPR000795">
    <property type="entry name" value="T_Tr_GTP-bd_dom"/>
</dbReference>
<reference evidence="2" key="1">
    <citation type="submission" date="2020-11" db="EMBL/GenBank/DDBJ databases">
        <title>Chlorella ohadii genome sequencing and assembly.</title>
        <authorList>
            <person name="Murik O."/>
            <person name="Treves H."/>
            <person name="Kedem I."/>
            <person name="Shotland Y."/>
            <person name="Kaplan A."/>
        </authorList>
    </citation>
    <scope>NUCLEOTIDE SEQUENCE</scope>
    <source>
        <strain evidence="2">1</strain>
    </source>
</reference>
<dbReference type="PANTHER" id="PTHR42908">
    <property type="entry name" value="TRANSLATION ELONGATION FACTOR-RELATED"/>
    <property type="match status" value="1"/>
</dbReference>
<dbReference type="AlphaFoldDB" id="A0AAD5H0T3"/>
<sequence length="58" mass="6189">VLGMVDGAVLLVDANEGPLSQTKFVVEKALKRGLRPVVVLNKVDRPGATEQRCGEVES</sequence>
<comment type="caution">
    <text evidence="2">The sequence shown here is derived from an EMBL/GenBank/DDBJ whole genome shotgun (WGS) entry which is preliminary data.</text>
</comment>
<dbReference type="Proteomes" id="UP001205105">
    <property type="component" value="Unassembled WGS sequence"/>
</dbReference>
<dbReference type="PANTHER" id="PTHR42908:SF8">
    <property type="entry name" value="TR-TYPE G DOMAIN-CONTAINING PROTEIN"/>
    <property type="match status" value="1"/>
</dbReference>
<organism evidence="2 3">
    <name type="scientific">Chlorella ohadii</name>
    <dbReference type="NCBI Taxonomy" id="2649997"/>
    <lineage>
        <taxon>Eukaryota</taxon>
        <taxon>Viridiplantae</taxon>
        <taxon>Chlorophyta</taxon>
        <taxon>core chlorophytes</taxon>
        <taxon>Trebouxiophyceae</taxon>
        <taxon>Chlorellales</taxon>
        <taxon>Chlorellaceae</taxon>
        <taxon>Chlorella clade</taxon>
        <taxon>Chlorella</taxon>
    </lineage>
</organism>
<gene>
    <name evidence="2" type="ORF">COHA_010861</name>
</gene>
<accession>A0AAD5H0T3</accession>
<dbReference type="Pfam" id="PF00009">
    <property type="entry name" value="GTP_EFTU"/>
    <property type="match status" value="1"/>
</dbReference>
<proteinExistence type="predicted"/>
<dbReference type="EMBL" id="JADXDR010000449">
    <property type="protein sequence ID" value="KAI7835237.1"/>
    <property type="molecule type" value="Genomic_DNA"/>
</dbReference>
<dbReference type="GO" id="GO:0003924">
    <property type="term" value="F:GTPase activity"/>
    <property type="evidence" value="ECO:0007669"/>
    <property type="project" value="InterPro"/>
</dbReference>
<evidence type="ECO:0000313" key="3">
    <source>
        <dbReference type="Proteomes" id="UP001205105"/>
    </source>
</evidence>
<dbReference type="GO" id="GO:0005829">
    <property type="term" value="C:cytosol"/>
    <property type="evidence" value="ECO:0007669"/>
    <property type="project" value="TreeGrafter"/>
</dbReference>